<evidence type="ECO:0000313" key="2">
    <source>
        <dbReference type="EMBL" id="HIS91577.1"/>
    </source>
</evidence>
<accession>A0A9D1FY91</accession>
<reference evidence="2" key="1">
    <citation type="submission" date="2020-10" db="EMBL/GenBank/DDBJ databases">
        <authorList>
            <person name="Gilroy R."/>
        </authorList>
    </citation>
    <scope>NUCLEOTIDE SEQUENCE</scope>
    <source>
        <strain evidence="2">13766</strain>
    </source>
</reference>
<reference evidence="2" key="2">
    <citation type="journal article" date="2021" name="PeerJ">
        <title>Extensive microbial diversity within the chicken gut microbiome revealed by metagenomics and culture.</title>
        <authorList>
            <person name="Gilroy R."/>
            <person name="Ravi A."/>
            <person name="Getino M."/>
            <person name="Pursley I."/>
            <person name="Horton D.L."/>
            <person name="Alikhan N.F."/>
            <person name="Baker D."/>
            <person name="Gharbi K."/>
            <person name="Hall N."/>
            <person name="Watson M."/>
            <person name="Adriaenssens E.M."/>
            <person name="Foster-Nyarko E."/>
            <person name="Jarju S."/>
            <person name="Secka A."/>
            <person name="Antonio M."/>
            <person name="Oren A."/>
            <person name="Chaudhuri R.R."/>
            <person name="La Ragione R."/>
            <person name="Hildebrand F."/>
            <person name="Pallen M.J."/>
        </authorList>
    </citation>
    <scope>NUCLEOTIDE SEQUENCE</scope>
    <source>
        <strain evidence="2">13766</strain>
    </source>
</reference>
<dbReference type="SUPFAM" id="SSF52266">
    <property type="entry name" value="SGNH hydrolase"/>
    <property type="match status" value="1"/>
</dbReference>
<dbReference type="InterPro" id="IPR036514">
    <property type="entry name" value="SGNH_hydro_sf"/>
</dbReference>
<protein>
    <submittedName>
        <fullName evidence="2">SGNH/GDSL hydrolase family protein</fullName>
    </submittedName>
</protein>
<dbReference type="EMBL" id="DVJN01000020">
    <property type="protein sequence ID" value="HIS91577.1"/>
    <property type="molecule type" value="Genomic_DNA"/>
</dbReference>
<dbReference type="GO" id="GO:0016787">
    <property type="term" value="F:hydrolase activity"/>
    <property type="evidence" value="ECO:0007669"/>
    <property type="project" value="UniProtKB-KW"/>
</dbReference>
<gene>
    <name evidence="2" type="ORF">IAA84_01015</name>
</gene>
<proteinExistence type="predicted"/>
<evidence type="ECO:0000256" key="1">
    <source>
        <dbReference type="SAM" id="MobiDB-lite"/>
    </source>
</evidence>
<feature type="region of interest" description="Disordered" evidence="1">
    <location>
        <begin position="1"/>
        <end position="23"/>
    </location>
</feature>
<name>A0A9D1FY91_9FIRM</name>
<dbReference type="Proteomes" id="UP000824140">
    <property type="component" value="Unassembled WGS sequence"/>
</dbReference>
<keyword evidence="2" id="KW-0378">Hydrolase</keyword>
<dbReference type="AlphaFoldDB" id="A0A9D1FY91"/>
<sequence length="232" mass="26096">MRNFEKDNTVSAENQLPQEQRLTTANESAPYRVLFVGNSITRHGPKPDIGWPWDWGMAASSIENDYVHLFMRMLKCLIPGASHRIAQAAAWEREFWLGREMLREFQGALEPKNDLIIVRLGENVPEEAMQRHALSPAFEDMLRFFQSHGGQLIVTDLFWPNAQKQAAIETAARAMNAPLVRLSDLGTRDDMKALGLFEHSGVAAHPGDLGMRAIAGRIFETALPYILQTLEA</sequence>
<dbReference type="Gene3D" id="3.40.50.1110">
    <property type="entry name" value="SGNH hydrolase"/>
    <property type="match status" value="1"/>
</dbReference>
<feature type="compositionally biased region" description="Polar residues" evidence="1">
    <location>
        <begin position="9"/>
        <end position="23"/>
    </location>
</feature>
<comment type="caution">
    <text evidence="2">The sequence shown here is derived from an EMBL/GenBank/DDBJ whole genome shotgun (WGS) entry which is preliminary data.</text>
</comment>
<organism evidence="2 3">
    <name type="scientific">Candidatus Alectryocaccomicrobium excrementavium</name>
    <dbReference type="NCBI Taxonomy" id="2840668"/>
    <lineage>
        <taxon>Bacteria</taxon>
        <taxon>Bacillati</taxon>
        <taxon>Bacillota</taxon>
        <taxon>Clostridia</taxon>
        <taxon>Candidatus Alectryocaccomicrobium</taxon>
    </lineage>
</organism>
<evidence type="ECO:0000313" key="3">
    <source>
        <dbReference type="Proteomes" id="UP000824140"/>
    </source>
</evidence>